<proteinExistence type="predicted"/>
<dbReference type="EMBL" id="AGNL01025665">
    <property type="protein sequence ID" value="EJK58293.1"/>
    <property type="molecule type" value="Genomic_DNA"/>
</dbReference>
<dbReference type="Proteomes" id="UP000266841">
    <property type="component" value="Unassembled WGS sequence"/>
</dbReference>
<name>K0RX01_THAOC</name>
<evidence type="ECO:0000313" key="2">
    <source>
        <dbReference type="Proteomes" id="UP000266841"/>
    </source>
</evidence>
<keyword evidence="2" id="KW-1185">Reference proteome</keyword>
<reference evidence="1 2" key="1">
    <citation type="journal article" date="2012" name="Genome Biol.">
        <title>Genome and low-iron response of an oceanic diatom adapted to chronic iron limitation.</title>
        <authorList>
            <person name="Lommer M."/>
            <person name="Specht M."/>
            <person name="Roy A.S."/>
            <person name="Kraemer L."/>
            <person name="Andreson R."/>
            <person name="Gutowska M.A."/>
            <person name="Wolf J."/>
            <person name="Bergner S.V."/>
            <person name="Schilhabel M.B."/>
            <person name="Klostermeier U.C."/>
            <person name="Beiko R.G."/>
            <person name="Rosenstiel P."/>
            <person name="Hippler M."/>
            <person name="Laroche J."/>
        </authorList>
    </citation>
    <scope>NUCLEOTIDE SEQUENCE [LARGE SCALE GENOMIC DNA]</scope>
    <source>
        <strain evidence="1 2">CCMP1005</strain>
    </source>
</reference>
<gene>
    <name evidence="1" type="ORF">THAOC_21598</name>
</gene>
<comment type="caution">
    <text evidence="1">The sequence shown here is derived from an EMBL/GenBank/DDBJ whole genome shotgun (WGS) entry which is preliminary data.</text>
</comment>
<organism evidence="1 2">
    <name type="scientific">Thalassiosira oceanica</name>
    <name type="common">Marine diatom</name>
    <dbReference type="NCBI Taxonomy" id="159749"/>
    <lineage>
        <taxon>Eukaryota</taxon>
        <taxon>Sar</taxon>
        <taxon>Stramenopiles</taxon>
        <taxon>Ochrophyta</taxon>
        <taxon>Bacillariophyta</taxon>
        <taxon>Coscinodiscophyceae</taxon>
        <taxon>Thalassiosirophycidae</taxon>
        <taxon>Thalassiosirales</taxon>
        <taxon>Thalassiosiraceae</taxon>
        <taxon>Thalassiosira</taxon>
    </lineage>
</organism>
<evidence type="ECO:0000313" key="1">
    <source>
        <dbReference type="EMBL" id="EJK58293.1"/>
    </source>
</evidence>
<sequence length="116" mass="12901">MADREQTIAAGCRRAADDRGRVVCLKMRYNSSVRRDLIFKTSRSDRSANYGLRAERCVASSRRGGQVTGAQRISTKNLVPAKNIFEAHCLNLQVCNIRKQGANLGLSLLNLHRANL</sequence>
<protein>
    <submittedName>
        <fullName evidence="1">Uncharacterized protein</fullName>
    </submittedName>
</protein>
<dbReference type="AlphaFoldDB" id="K0RX01"/>
<accession>K0RX01</accession>